<evidence type="ECO:0000313" key="3">
    <source>
        <dbReference type="Proteomes" id="UP000729701"/>
    </source>
</evidence>
<proteinExistence type="predicted"/>
<sequence>METIDNDTFASWREEGCLSIQENFHVFSQFLTQAKDFAKRGHYETAAVYGEMAAVYATLKHSGLFVSIELEQILLEISKKTIPIDHNSKITTNPLAEPQKILHVATSVQAIGGLSKMLWRWIEQDSSRSHSLVLTRQPRKEVPKILDEAIKNSGGKIYWLNETIGSVISWAKRLKEISNSADMVVLHIYNHDVIPIIAFANQAQSPPIIFLDHADHMFWLGAGISDVVVNLRESGMRLAQKRRTIQPERNILLPTILEQTRREFSRSEAKQKLGISEDTVVLLSIARSLKYKTINGISYADAHVPLLQKHQEAILIVIGSGNREDWSAAIEQTNGRIRSYPEREDTAIFYQAADIYVDSFPFISTTSLLEAGSYGVPLVSRYPYSDASEILGADMPGLTGNLIWVRELSEYTNILSRLVEDELFRLNLGEKTRHKIQNTHTGENWQSYLEKVYHLAASLPKATVALTRVEEIFLSEPDVLMPRVHGWNFDMNNVIQSHLTIMPFEQRLHNWWKLVHNNSFNNCGRFGPLKYLVPEWFLCRIR</sequence>
<keyword evidence="2" id="KW-0328">Glycosyltransferase</keyword>
<keyword evidence="2" id="KW-0808">Transferase</keyword>
<dbReference type="Proteomes" id="UP000729701">
    <property type="component" value="Unassembled WGS sequence"/>
</dbReference>
<comment type="caution">
    <text evidence="2">The sequence shown here is derived from an EMBL/GenBank/DDBJ whole genome shotgun (WGS) entry which is preliminary data.</text>
</comment>
<dbReference type="SUPFAM" id="SSF53756">
    <property type="entry name" value="UDP-Glycosyltransferase/glycogen phosphorylase"/>
    <property type="match status" value="1"/>
</dbReference>
<dbReference type="EMBL" id="JAHHGZ010000003">
    <property type="protein sequence ID" value="MBW4666639.1"/>
    <property type="molecule type" value="Genomic_DNA"/>
</dbReference>
<dbReference type="InterPro" id="IPR001296">
    <property type="entry name" value="Glyco_trans_1"/>
</dbReference>
<dbReference type="Pfam" id="PF00534">
    <property type="entry name" value="Glycos_transf_1"/>
    <property type="match status" value="1"/>
</dbReference>
<dbReference type="GO" id="GO:0016757">
    <property type="term" value="F:glycosyltransferase activity"/>
    <property type="evidence" value="ECO:0007669"/>
    <property type="project" value="UniProtKB-KW"/>
</dbReference>
<reference evidence="2" key="2">
    <citation type="journal article" date="2022" name="Microbiol. Resour. Announc.">
        <title>Metagenome Sequencing to Explore Phylogenomics of Terrestrial Cyanobacteria.</title>
        <authorList>
            <person name="Ward R.D."/>
            <person name="Stajich J.E."/>
            <person name="Johansen J.R."/>
            <person name="Huntemann M."/>
            <person name="Clum A."/>
            <person name="Foster B."/>
            <person name="Foster B."/>
            <person name="Roux S."/>
            <person name="Palaniappan K."/>
            <person name="Varghese N."/>
            <person name="Mukherjee S."/>
            <person name="Reddy T.B.K."/>
            <person name="Daum C."/>
            <person name="Copeland A."/>
            <person name="Chen I.A."/>
            <person name="Ivanova N.N."/>
            <person name="Kyrpides N.C."/>
            <person name="Shapiro N."/>
            <person name="Eloe-Fadrosh E.A."/>
            <person name="Pietrasiak N."/>
        </authorList>
    </citation>
    <scope>NUCLEOTIDE SEQUENCE</scope>
    <source>
        <strain evidence="2">GSE-NOS-MK-12-04C</strain>
    </source>
</reference>
<gene>
    <name evidence="2" type="ORF">KME60_04145</name>
</gene>
<accession>A0A951QHZ0</accession>
<organism evidence="2 3">
    <name type="scientific">Cyanomargarita calcarea GSE-NOS-MK-12-04C</name>
    <dbReference type="NCBI Taxonomy" id="2839659"/>
    <lineage>
        <taxon>Bacteria</taxon>
        <taxon>Bacillati</taxon>
        <taxon>Cyanobacteriota</taxon>
        <taxon>Cyanophyceae</taxon>
        <taxon>Nostocales</taxon>
        <taxon>Cyanomargaritaceae</taxon>
        <taxon>Cyanomargarita</taxon>
    </lineage>
</organism>
<feature type="domain" description="Glycosyl transferase family 1" evidence="1">
    <location>
        <begin position="266"/>
        <end position="434"/>
    </location>
</feature>
<evidence type="ECO:0000313" key="2">
    <source>
        <dbReference type="EMBL" id="MBW4666639.1"/>
    </source>
</evidence>
<dbReference type="EC" id="2.4.-.-" evidence="2"/>
<reference evidence="2" key="1">
    <citation type="submission" date="2021-05" db="EMBL/GenBank/DDBJ databases">
        <authorList>
            <person name="Pietrasiak N."/>
            <person name="Ward R."/>
            <person name="Stajich J.E."/>
            <person name="Kurbessoian T."/>
        </authorList>
    </citation>
    <scope>NUCLEOTIDE SEQUENCE</scope>
    <source>
        <strain evidence="2">GSE-NOS-MK-12-04C</strain>
    </source>
</reference>
<dbReference type="AlphaFoldDB" id="A0A951QHZ0"/>
<dbReference type="Gene3D" id="3.40.50.2000">
    <property type="entry name" value="Glycogen Phosphorylase B"/>
    <property type="match status" value="2"/>
</dbReference>
<name>A0A951QHZ0_9CYAN</name>
<evidence type="ECO:0000259" key="1">
    <source>
        <dbReference type="Pfam" id="PF00534"/>
    </source>
</evidence>
<protein>
    <submittedName>
        <fullName evidence="2">Glycosyltransferase</fullName>
        <ecNumber evidence="2">2.4.-.-</ecNumber>
    </submittedName>
</protein>